<dbReference type="GO" id="GO:0005506">
    <property type="term" value="F:iron ion binding"/>
    <property type="evidence" value="ECO:0007669"/>
    <property type="project" value="UniProtKB-UniRule"/>
</dbReference>
<dbReference type="HAMAP" id="MF_00994">
    <property type="entry name" value="LPS_assembly_LapB"/>
    <property type="match status" value="1"/>
</dbReference>
<dbReference type="NCBIfam" id="NF008755">
    <property type="entry name" value="PRK11788.1-3"/>
    <property type="match status" value="1"/>
</dbReference>
<keyword evidence="2 3" id="KW-0812">Transmembrane</keyword>
<dbReference type="InterPro" id="IPR030865">
    <property type="entry name" value="LapB"/>
</dbReference>
<evidence type="ECO:0000256" key="3">
    <source>
        <dbReference type="SAM" id="Phobius"/>
    </source>
</evidence>
<evidence type="ECO:0000313" key="6">
    <source>
        <dbReference type="Proteomes" id="UP000541421"/>
    </source>
</evidence>
<keyword evidence="1 2" id="KW-0479">Metal-binding</keyword>
<keyword evidence="2" id="KW-1003">Cell membrane</keyword>
<dbReference type="InterPro" id="IPR019734">
    <property type="entry name" value="TPR_rpt"/>
</dbReference>
<dbReference type="GO" id="GO:0009898">
    <property type="term" value="C:cytoplasmic side of plasma membrane"/>
    <property type="evidence" value="ECO:0007669"/>
    <property type="project" value="UniProtKB-UniRule"/>
</dbReference>
<name>A0A7Y4L9Q4_9BURK</name>
<dbReference type="Gene3D" id="1.25.40.10">
    <property type="entry name" value="Tetratricopeptide repeat domain"/>
    <property type="match status" value="1"/>
</dbReference>
<keyword evidence="2" id="KW-0997">Cell inner membrane</keyword>
<feature type="binding site" evidence="2">
    <location>
        <position position="396"/>
    </location>
    <ligand>
        <name>Fe cation</name>
        <dbReference type="ChEBI" id="CHEBI:24875"/>
    </ligand>
</feature>
<proteinExistence type="inferred from homology"/>
<protein>
    <recommendedName>
        <fullName evidence="2">Lipopolysaccharide assembly protein B</fullName>
    </recommendedName>
</protein>
<sequence>MDLEESWWLILFPIVFGLGWLASRYDLRQMMSESRSLPNSYFKGLNFLLNEDHDKAIDAFVEVAKLDTETTELHFALGSLFRRRGEIERAIRVHQSLLNRADLPPKDQEQARFELAQDYLKAGMFDRAEEAFHQTLQGTYALASTRALIRIYEATHDWTRAIETVKHLQGLLSEPVPQVVHYYCERVDAFLSTKPPQLAKAQQELEHAEYALTQLPDVPKQTAVHARIAMLRAKMATLEGDALSTRHHLESIFQQAPEYVGLIAQPLLENYIQSHEGEQGIQLLRQHYRQYPSLDLFNVIFKYLRTQVGAASAWDFARESLVVSPSLLGLDKLLEVELKAEAGEHNKTPEKPQVLPEIDLDLLHKMIHKHTQRLDRYACQHCGFQARAFYWQCPGCNYWDTYAPKRLEEQ</sequence>
<accession>A0A7Y4L9Q4</accession>
<evidence type="ECO:0000256" key="1">
    <source>
        <dbReference type="ARBA" id="ARBA00022723"/>
    </source>
</evidence>
<dbReference type="GO" id="GO:0008653">
    <property type="term" value="P:lipopolysaccharide metabolic process"/>
    <property type="evidence" value="ECO:0007669"/>
    <property type="project" value="InterPro"/>
</dbReference>
<keyword evidence="2" id="KW-0408">Iron</keyword>
<evidence type="ECO:0000256" key="2">
    <source>
        <dbReference type="HAMAP-Rule" id="MF_00994"/>
    </source>
</evidence>
<dbReference type="AlphaFoldDB" id="A0A7Y4L9Q4"/>
<feature type="binding site" evidence="2">
    <location>
        <position position="393"/>
    </location>
    <ligand>
        <name>Fe cation</name>
        <dbReference type="ChEBI" id="CHEBI:24875"/>
    </ligand>
</feature>
<dbReference type="SUPFAM" id="SSF48452">
    <property type="entry name" value="TPR-like"/>
    <property type="match status" value="1"/>
</dbReference>
<dbReference type="Pfam" id="PF18073">
    <property type="entry name" value="Zn_ribbon_LapB"/>
    <property type="match status" value="1"/>
</dbReference>
<feature type="binding site" evidence="2">
    <location>
        <position position="379"/>
    </location>
    <ligand>
        <name>Fe cation</name>
        <dbReference type="ChEBI" id="CHEBI:24875"/>
    </ligand>
</feature>
<dbReference type="GO" id="GO:0046890">
    <property type="term" value="P:regulation of lipid biosynthetic process"/>
    <property type="evidence" value="ECO:0007669"/>
    <property type="project" value="UniProtKB-UniRule"/>
</dbReference>
<dbReference type="Proteomes" id="UP000541421">
    <property type="component" value="Unassembled WGS sequence"/>
</dbReference>
<keyword evidence="2" id="KW-0802">TPR repeat</keyword>
<evidence type="ECO:0000313" key="5">
    <source>
        <dbReference type="EMBL" id="NOL49547.1"/>
    </source>
</evidence>
<dbReference type="EMBL" id="JABGBO010000004">
    <property type="protein sequence ID" value="NOL49547.1"/>
    <property type="molecule type" value="Genomic_DNA"/>
</dbReference>
<comment type="function">
    <text evidence="2">Modulates cellular lipopolysaccharide (LPS) levels by regulating LpxC, which is involved in lipid A biosynthesis. May act by modulating the proteolytic activity of FtsH towards LpxC. May also coordinate assembly of proteins involved in LPS synthesis at the plasma membrane.</text>
</comment>
<comment type="similarity">
    <text evidence="2">Belongs to the LapB family.</text>
</comment>
<comment type="subcellular location">
    <subcellularLocation>
        <location evidence="2">Cell inner membrane</location>
        <topology evidence="2">Single-pass membrane protein</topology>
        <orientation evidence="2">Cytoplasmic side</orientation>
    </subcellularLocation>
</comment>
<feature type="binding site" evidence="2">
    <location>
        <position position="382"/>
    </location>
    <ligand>
        <name>Fe cation</name>
        <dbReference type="ChEBI" id="CHEBI:24875"/>
    </ligand>
</feature>
<keyword evidence="6" id="KW-1185">Reference proteome</keyword>
<feature type="transmembrane region" description="Helical" evidence="3">
    <location>
        <begin position="6"/>
        <end position="25"/>
    </location>
</feature>
<comment type="caution">
    <text evidence="5">The sequence shown here is derived from an EMBL/GenBank/DDBJ whole genome shotgun (WGS) entry which is preliminary data.</text>
</comment>
<dbReference type="InterPro" id="IPR041166">
    <property type="entry name" value="Rubredoxin_2"/>
</dbReference>
<organism evidence="5 6">
    <name type="scientific">Pelistega europaea</name>
    <dbReference type="NCBI Taxonomy" id="106147"/>
    <lineage>
        <taxon>Bacteria</taxon>
        <taxon>Pseudomonadati</taxon>
        <taxon>Pseudomonadota</taxon>
        <taxon>Betaproteobacteria</taxon>
        <taxon>Burkholderiales</taxon>
        <taxon>Alcaligenaceae</taxon>
        <taxon>Pelistega</taxon>
    </lineage>
</organism>
<dbReference type="Pfam" id="PF13176">
    <property type="entry name" value="TPR_7"/>
    <property type="match status" value="1"/>
</dbReference>
<keyword evidence="2 3" id="KW-0472">Membrane</keyword>
<feature type="topological domain" description="Cytoplasmic" evidence="2">
    <location>
        <begin position="24"/>
        <end position="410"/>
    </location>
</feature>
<gene>
    <name evidence="2 5" type="primary">lapB</name>
    <name evidence="5" type="ORF">HKX40_05285</name>
</gene>
<keyword evidence="2 3" id="KW-1133">Transmembrane helix</keyword>
<dbReference type="InterPro" id="IPR011990">
    <property type="entry name" value="TPR-like_helical_dom_sf"/>
</dbReference>
<reference evidence="5 6" key="1">
    <citation type="submission" date="2020-05" db="EMBL/GenBank/DDBJ databases">
        <authorList>
            <person name="Niu N."/>
        </authorList>
    </citation>
    <scope>NUCLEOTIDE SEQUENCE [LARGE SCALE GENOMIC DNA]</scope>
    <source>
        <strain evidence="5 6">LMG10982</strain>
    </source>
</reference>
<evidence type="ECO:0000259" key="4">
    <source>
        <dbReference type="Pfam" id="PF18073"/>
    </source>
</evidence>
<feature type="domain" description="LapB rubredoxin metal binding" evidence="4">
    <location>
        <begin position="377"/>
        <end position="401"/>
    </location>
</feature>
<keyword evidence="2" id="KW-0677">Repeat</keyword>